<dbReference type="Gene3D" id="3.40.720.10">
    <property type="entry name" value="Alkaline Phosphatase, subunit A"/>
    <property type="match status" value="1"/>
</dbReference>
<evidence type="ECO:0000259" key="7">
    <source>
        <dbReference type="Pfam" id="PF00884"/>
    </source>
</evidence>
<dbReference type="GO" id="GO:0004065">
    <property type="term" value="F:arylsulfatase activity"/>
    <property type="evidence" value="ECO:0007669"/>
    <property type="project" value="UniProtKB-EC"/>
</dbReference>
<dbReference type="InterPro" id="IPR050738">
    <property type="entry name" value="Sulfatase"/>
</dbReference>
<organism evidence="8 9">
    <name type="scientific">Alienimonas chondri</name>
    <dbReference type="NCBI Taxonomy" id="2681879"/>
    <lineage>
        <taxon>Bacteria</taxon>
        <taxon>Pseudomonadati</taxon>
        <taxon>Planctomycetota</taxon>
        <taxon>Planctomycetia</taxon>
        <taxon>Planctomycetales</taxon>
        <taxon>Planctomycetaceae</taxon>
        <taxon>Alienimonas</taxon>
    </lineage>
</organism>
<keyword evidence="3 8" id="KW-0378">Hydrolase</keyword>
<gene>
    <name evidence="8" type="primary">atsA_2</name>
    <name evidence="8" type="ORF">LzC2_00570</name>
</gene>
<accession>A0ABX1V6U6</accession>
<dbReference type="InterPro" id="IPR017850">
    <property type="entry name" value="Alkaline_phosphatase_core_sf"/>
</dbReference>
<name>A0ABX1V6U6_9PLAN</name>
<feature type="chain" id="PRO_5047347434" evidence="6">
    <location>
        <begin position="20"/>
        <end position="446"/>
    </location>
</feature>
<evidence type="ECO:0000256" key="4">
    <source>
        <dbReference type="ARBA" id="ARBA00022837"/>
    </source>
</evidence>
<sequence length="446" mass="49021">MRSFFSLASLVLLTAAASAGEKPNVVVLYADDAGYADFGFQPNCTEEMRNLTPRIDSIARDGARFTNAYMSGCVCSPSRAGLMTGRYQQRFGFDDNLPPGRQDGLELTETFGVKRLQSLGYRTGLIGKWHLGYPSAYHPNKRGFDHFYGLLQGSRPYYPIEKPSEHRVIQKNGEPTPESGYVTDRLGAAACRFIEERDEEPFYLFVSFTAPHGPLQPKEADAARIAHIKNDRRRKYAGLVVSLDDNVGRILDCLEEQGLTDDTLVLFTNDNGGQTQTGAVNTPLRGRKGQLHEGGIRVPWAVRWPGRAPAGSVVEEPVIALDLLPTVVEAAGAAVDPAWKLDGRSFLSTMTGGDDSAPLRPLYWRHHGGNGPRAMRLGQWKLYDERSPGAAAALYDLDADISESSDLAAGHPDRVASMIAALDEWESEMEEPRWGPNEPGRRNGAR</sequence>
<feature type="region of interest" description="Disordered" evidence="5">
    <location>
        <begin position="427"/>
        <end position="446"/>
    </location>
</feature>
<feature type="signal peptide" evidence="6">
    <location>
        <begin position="1"/>
        <end position="19"/>
    </location>
</feature>
<evidence type="ECO:0000256" key="6">
    <source>
        <dbReference type="SAM" id="SignalP"/>
    </source>
</evidence>
<dbReference type="Pfam" id="PF00884">
    <property type="entry name" value="Sulfatase"/>
    <property type="match status" value="1"/>
</dbReference>
<keyword evidence="4" id="KW-0106">Calcium</keyword>
<proteinExistence type="inferred from homology"/>
<dbReference type="EMBL" id="WTPX01000001">
    <property type="protein sequence ID" value="NNJ24010.1"/>
    <property type="molecule type" value="Genomic_DNA"/>
</dbReference>
<dbReference type="PANTHER" id="PTHR42693">
    <property type="entry name" value="ARYLSULFATASE FAMILY MEMBER"/>
    <property type="match status" value="1"/>
</dbReference>
<reference evidence="8 9" key="1">
    <citation type="journal article" date="2020" name="Syst. Appl. Microbiol.">
        <title>Alienimonas chondri sp. nov., a novel planctomycete isolated from the biofilm of the red alga Chondrus crispus.</title>
        <authorList>
            <person name="Vitorino I."/>
            <person name="Albuquerque L."/>
            <person name="Wiegand S."/>
            <person name="Kallscheuer N."/>
            <person name="da Costa M.S."/>
            <person name="Lobo-da-Cunha A."/>
            <person name="Jogler C."/>
            <person name="Lage O.M."/>
        </authorList>
    </citation>
    <scope>NUCLEOTIDE SEQUENCE [LARGE SCALE GENOMIC DNA]</scope>
    <source>
        <strain evidence="8 9">LzC2</strain>
    </source>
</reference>
<dbReference type="PANTHER" id="PTHR42693:SF53">
    <property type="entry name" value="ENDO-4-O-SULFATASE"/>
    <property type="match status" value="1"/>
</dbReference>
<dbReference type="Proteomes" id="UP000609651">
    <property type="component" value="Unassembled WGS sequence"/>
</dbReference>
<dbReference type="InterPro" id="IPR024607">
    <property type="entry name" value="Sulfatase_CS"/>
</dbReference>
<keyword evidence="9" id="KW-1185">Reference proteome</keyword>
<keyword evidence="6" id="KW-0732">Signal</keyword>
<evidence type="ECO:0000313" key="8">
    <source>
        <dbReference type="EMBL" id="NNJ24010.1"/>
    </source>
</evidence>
<evidence type="ECO:0000313" key="9">
    <source>
        <dbReference type="Proteomes" id="UP000609651"/>
    </source>
</evidence>
<dbReference type="PROSITE" id="PS00149">
    <property type="entry name" value="SULFATASE_2"/>
    <property type="match status" value="1"/>
</dbReference>
<keyword evidence="2" id="KW-0479">Metal-binding</keyword>
<dbReference type="EC" id="3.1.6.1" evidence="8"/>
<dbReference type="RefSeq" id="WP_171182485.1">
    <property type="nucleotide sequence ID" value="NZ_WTPX01000001.1"/>
</dbReference>
<evidence type="ECO:0000256" key="3">
    <source>
        <dbReference type="ARBA" id="ARBA00022801"/>
    </source>
</evidence>
<evidence type="ECO:0000256" key="5">
    <source>
        <dbReference type="SAM" id="MobiDB-lite"/>
    </source>
</evidence>
<dbReference type="SUPFAM" id="SSF53649">
    <property type="entry name" value="Alkaline phosphatase-like"/>
    <property type="match status" value="1"/>
</dbReference>
<protein>
    <submittedName>
        <fullName evidence="8">Arylsulfatase</fullName>
        <ecNumber evidence="8">3.1.6.1</ecNumber>
    </submittedName>
</protein>
<feature type="domain" description="Sulfatase N-terminal" evidence="7">
    <location>
        <begin position="23"/>
        <end position="333"/>
    </location>
</feature>
<dbReference type="Gene3D" id="3.30.1120.10">
    <property type="match status" value="1"/>
</dbReference>
<dbReference type="InterPro" id="IPR000917">
    <property type="entry name" value="Sulfatase_N"/>
</dbReference>
<evidence type="ECO:0000256" key="2">
    <source>
        <dbReference type="ARBA" id="ARBA00022723"/>
    </source>
</evidence>
<comment type="similarity">
    <text evidence="1">Belongs to the sulfatase family.</text>
</comment>
<evidence type="ECO:0000256" key="1">
    <source>
        <dbReference type="ARBA" id="ARBA00008779"/>
    </source>
</evidence>
<comment type="caution">
    <text evidence="8">The sequence shown here is derived from an EMBL/GenBank/DDBJ whole genome shotgun (WGS) entry which is preliminary data.</text>
</comment>